<dbReference type="EMBL" id="HG803186">
    <property type="protein sequence ID" value="CDM12439.1"/>
    <property type="molecule type" value="Genomic_DNA"/>
</dbReference>
<dbReference type="RefSeq" id="WP_032071961.1">
    <property type="nucleotide sequence ID" value="NC_025128.1"/>
</dbReference>
<protein>
    <submittedName>
        <fullName evidence="1">Uncharacterized protein</fullName>
    </submittedName>
</protein>
<reference evidence="1" key="1">
    <citation type="journal article" date="2014" name="Genome Announc.">
        <title>Complete Nucleotide Sequence of pVv01, a P1-Like Plasmid Prophage of Vibrio vulnificus.</title>
        <authorList>
            <person name="Hammerl J.A."/>
            <person name="Klevanskaa K."/>
            <person name="Strauch E."/>
            <person name="Hertwig S."/>
        </authorList>
    </citation>
    <scope>NUCLEOTIDE SEQUENCE</scope>
    <source>
        <strain evidence="1">48/10</strain>
    </source>
</reference>
<sequence>MDKLEALSQDLAAAMQQIDRSGVSDGVTHKVKPLAFEVAKSKNSYLDLLNQNYHHFIGEYQKPPQVVYMPLEMLMSLIADLPLLEQQLFWVSDTKKIQGMDVKLTTDGTLRLL</sequence>
<dbReference type="AlphaFoldDB" id="A0AAI8ZL97"/>
<keyword evidence="1" id="KW-0614">Plasmid</keyword>
<evidence type="ECO:0000313" key="1">
    <source>
        <dbReference type="EMBL" id="CDM12439.1"/>
    </source>
</evidence>
<geneLocation type="plasmid" evidence="1">
    <name>p48/10</name>
</geneLocation>
<organism evidence="1">
    <name type="scientific">Vibrio vulnificus</name>
    <dbReference type="NCBI Taxonomy" id="672"/>
    <lineage>
        <taxon>Bacteria</taxon>
        <taxon>Pseudomonadati</taxon>
        <taxon>Pseudomonadota</taxon>
        <taxon>Gammaproteobacteria</taxon>
        <taxon>Vibrionales</taxon>
        <taxon>Vibrionaceae</taxon>
        <taxon>Vibrio</taxon>
    </lineage>
</organism>
<reference evidence="1" key="2">
    <citation type="submission" date="2014-01" db="EMBL/GenBank/DDBJ databases">
        <authorList>
            <person name="Hammerl J."/>
        </authorList>
    </citation>
    <scope>NUCLEOTIDE SEQUENCE</scope>
    <source>
        <strain evidence="1">48/10</strain>
        <plasmid evidence="1">p48/10</plasmid>
    </source>
</reference>
<name>A0AAI8ZL97_VIBVL</name>
<accession>A0AAI8ZL97</accession>
<proteinExistence type="predicted"/>